<organism evidence="1 2">
    <name type="scientific">Gordonia humi</name>
    <dbReference type="NCBI Taxonomy" id="686429"/>
    <lineage>
        <taxon>Bacteria</taxon>
        <taxon>Bacillati</taxon>
        <taxon>Actinomycetota</taxon>
        <taxon>Actinomycetes</taxon>
        <taxon>Mycobacteriales</taxon>
        <taxon>Gordoniaceae</taxon>
        <taxon>Gordonia</taxon>
    </lineage>
</organism>
<reference evidence="1 2" key="1">
    <citation type="submission" date="2020-08" db="EMBL/GenBank/DDBJ databases">
        <title>Sequencing the genomes of 1000 actinobacteria strains.</title>
        <authorList>
            <person name="Klenk H.-P."/>
        </authorList>
    </citation>
    <scope>NUCLEOTIDE SEQUENCE [LARGE SCALE GENOMIC DNA]</scope>
    <source>
        <strain evidence="1 2">DSM 45298</strain>
    </source>
</reference>
<dbReference type="Proteomes" id="UP000551501">
    <property type="component" value="Unassembled WGS sequence"/>
</dbReference>
<accession>A0A840EVC0</accession>
<evidence type="ECO:0000313" key="1">
    <source>
        <dbReference type="EMBL" id="MBB4135612.1"/>
    </source>
</evidence>
<dbReference type="RefSeq" id="WP_183370637.1">
    <property type="nucleotide sequence ID" value="NZ_JACIFP010000001.1"/>
</dbReference>
<dbReference type="EMBL" id="JACIFP010000001">
    <property type="protein sequence ID" value="MBB4135612.1"/>
    <property type="molecule type" value="Genomic_DNA"/>
</dbReference>
<protein>
    <submittedName>
        <fullName evidence="1">Uncharacterized protein</fullName>
    </submittedName>
</protein>
<evidence type="ECO:0000313" key="2">
    <source>
        <dbReference type="Proteomes" id="UP000551501"/>
    </source>
</evidence>
<name>A0A840EVC0_9ACTN</name>
<dbReference type="AlphaFoldDB" id="A0A840EVC0"/>
<gene>
    <name evidence="1" type="ORF">BKA16_002164</name>
</gene>
<sequence length="54" mass="5991">MLIWSLAAFKPDQSIATDWADRQDAQIETADRSAAQFIDDQDAVIAAVHDRMGN</sequence>
<comment type="caution">
    <text evidence="1">The sequence shown here is derived from an EMBL/GenBank/DDBJ whole genome shotgun (WGS) entry which is preliminary data.</text>
</comment>
<keyword evidence="2" id="KW-1185">Reference proteome</keyword>
<proteinExistence type="predicted"/>